<dbReference type="Gene3D" id="3.40.50.410">
    <property type="entry name" value="von Willebrand factor, type A domain"/>
    <property type="match status" value="1"/>
</dbReference>
<name>A0A662ZE44_9GAMM</name>
<accession>A0A662ZE44</accession>
<dbReference type="RefSeq" id="WP_093139828.1">
    <property type="nucleotide sequence ID" value="NZ_FOXF01000001.1"/>
</dbReference>
<dbReference type="OrthoDB" id="6064888at2"/>
<dbReference type="InterPro" id="IPR036465">
    <property type="entry name" value="vWFA_dom_sf"/>
</dbReference>
<dbReference type="EMBL" id="FOXF01000001">
    <property type="protein sequence ID" value="SFO97284.1"/>
    <property type="molecule type" value="Genomic_DNA"/>
</dbReference>
<dbReference type="PROSITE" id="PS50234">
    <property type="entry name" value="VWFA"/>
    <property type="match status" value="1"/>
</dbReference>
<organism evidence="2 3">
    <name type="scientific">Ruminobacter amylophilus</name>
    <dbReference type="NCBI Taxonomy" id="867"/>
    <lineage>
        <taxon>Bacteria</taxon>
        <taxon>Pseudomonadati</taxon>
        <taxon>Pseudomonadota</taxon>
        <taxon>Gammaproteobacteria</taxon>
        <taxon>Aeromonadales</taxon>
        <taxon>Succinivibrionaceae</taxon>
        <taxon>Ruminobacter</taxon>
    </lineage>
</organism>
<proteinExistence type="predicted"/>
<dbReference type="InterPro" id="IPR002035">
    <property type="entry name" value="VWF_A"/>
</dbReference>
<evidence type="ECO:0000313" key="2">
    <source>
        <dbReference type="EMBL" id="SFO97284.1"/>
    </source>
</evidence>
<dbReference type="Proteomes" id="UP000243745">
    <property type="component" value="Unassembled WGS sequence"/>
</dbReference>
<sequence length="610" mass="68539">MKVNKGALPLIMGNYASNFGINLYMYGSSAYTDGKNITIPRLNLDDADEMDMAFGYVAHECGHVRYSDFNVIHSAYDRSTALALLFNALEDSRIEALQMKNWPGLQKTFNHIISKLDSTLCSYLKRCRNKVSLITTFFDCSNRFHCLHQPSGNSLKAARMKLKKILPEALITALEEKAWSSVNCRNSEEVFSLSRDIMSVLIKSFELLNKEYERKSEEKKFAGSDDLADDMDADKFLRGDRQEDSLDLMISGLRRISVNELVAGSVPNDEDISAAGMNEYEKIISSINGENGRQMSGKTRLKAQKDMVKIISKMKEPVTINEYSRADSRQPSLASVIEDCSAGSKSAVDIGSLVSRNSEPAKTLSLYKKVLSDNSLRSNISQLVKGYEDWHFGATSSGKTLDIRRYQYTLGGKLSDNVFKKKMPKKALNTSVHLLVDISGSMNRPCQEGSSTTRSQVANHLALSMAMSLESVRNVDNRVIYFPGNYCEYEEVYRSGQPLVERATYFDLAPRGCTPLAQALMYSMSQMPSVDKYHRNIIIVITDGEPDNFSFARQMLEKAKEQSIEVYALRVSPQREKLRDLFEESVDIQEASELPTALTTLLADKVFNYN</sequence>
<feature type="domain" description="VWFA" evidence="1">
    <location>
        <begin position="431"/>
        <end position="606"/>
    </location>
</feature>
<dbReference type="SUPFAM" id="SSF53300">
    <property type="entry name" value="vWA-like"/>
    <property type="match status" value="1"/>
</dbReference>
<evidence type="ECO:0000259" key="1">
    <source>
        <dbReference type="PROSITE" id="PS50234"/>
    </source>
</evidence>
<evidence type="ECO:0000313" key="3">
    <source>
        <dbReference type="Proteomes" id="UP000243745"/>
    </source>
</evidence>
<dbReference type="AlphaFoldDB" id="A0A662ZE44"/>
<protein>
    <submittedName>
        <fullName evidence="2">Nitric oxide reductase activation protein</fullName>
    </submittedName>
</protein>
<keyword evidence="3" id="KW-1185">Reference proteome</keyword>
<reference evidence="2 3" key="1">
    <citation type="submission" date="2016-10" db="EMBL/GenBank/DDBJ databases">
        <authorList>
            <person name="Varghese N."/>
            <person name="Submissions S."/>
        </authorList>
    </citation>
    <scope>NUCLEOTIDE SEQUENCE [LARGE SCALE GENOMIC DNA]</scope>
    <source>
        <strain evidence="2 3">DSM 1361</strain>
    </source>
</reference>
<dbReference type="SMART" id="SM00327">
    <property type="entry name" value="VWA"/>
    <property type="match status" value="1"/>
</dbReference>
<gene>
    <name evidence="2" type="ORF">SAMN02910344_00053</name>
</gene>